<evidence type="ECO:0000313" key="3">
    <source>
        <dbReference type="EMBL" id="MPM92014.1"/>
    </source>
</evidence>
<keyword evidence="1" id="KW-0732">Signal</keyword>
<evidence type="ECO:0000259" key="2">
    <source>
        <dbReference type="Pfam" id="PF13205"/>
    </source>
</evidence>
<evidence type="ECO:0000256" key="1">
    <source>
        <dbReference type="ARBA" id="ARBA00022729"/>
    </source>
</evidence>
<proteinExistence type="predicted"/>
<organism evidence="3">
    <name type="scientific">bioreactor metagenome</name>
    <dbReference type="NCBI Taxonomy" id="1076179"/>
    <lineage>
        <taxon>unclassified sequences</taxon>
        <taxon>metagenomes</taxon>
        <taxon>ecological metagenomes</taxon>
    </lineage>
</organism>
<sequence length="348" mass="37478">MEDDEIPYIESVEAVNRYKVKVTFNEDIKTYGAYQISYYDLAGKEKKVSGISGAADPDNDNVVLLDLTNKMALESRFDYTLKITSQVQDLAGNKTEKDETYDFQGTDLVAAGNYITGVEIINGTTFNVRLNEKINGNIDGKNNDTTTSGVNPATLKLGTANIAVATANNMSNAVGSATVKSNKFTVTLTNDTLQTGKTYVVSLGGMTYTFDGVVESGLSVEQTGQNLVMTYSDLKATDVVKVVYGQIDTAAKTVSQGFVNVTPGADDAQYTLAANKVLFNVVVKRGTVTLYTFEHDDNNQAAAELVIALIGAIENVTTRDAARAQYDNLTVIQKSLVNNYGTLTDAET</sequence>
<dbReference type="Pfam" id="PF13205">
    <property type="entry name" value="Big_5"/>
    <property type="match status" value="1"/>
</dbReference>
<dbReference type="InterPro" id="IPR014755">
    <property type="entry name" value="Cu-Rt/internalin_Ig-like"/>
</dbReference>
<dbReference type="InterPro" id="IPR032812">
    <property type="entry name" value="SbsA_Ig"/>
</dbReference>
<reference evidence="3" key="1">
    <citation type="submission" date="2019-08" db="EMBL/GenBank/DDBJ databases">
        <authorList>
            <person name="Kucharzyk K."/>
            <person name="Murdoch R.W."/>
            <person name="Higgins S."/>
            <person name="Loffler F."/>
        </authorList>
    </citation>
    <scope>NUCLEOTIDE SEQUENCE</scope>
</reference>
<dbReference type="Gene3D" id="2.60.40.1220">
    <property type="match status" value="1"/>
</dbReference>
<comment type="caution">
    <text evidence="3">The sequence shown here is derived from an EMBL/GenBank/DDBJ whole genome shotgun (WGS) entry which is preliminary data.</text>
</comment>
<protein>
    <recommendedName>
        <fullName evidence="2">SbsA Ig-like domain-containing protein</fullName>
    </recommendedName>
</protein>
<feature type="domain" description="SbsA Ig-like" evidence="2">
    <location>
        <begin position="18"/>
        <end position="104"/>
    </location>
</feature>
<dbReference type="EMBL" id="VSSQ01038999">
    <property type="protein sequence ID" value="MPM92014.1"/>
    <property type="molecule type" value="Genomic_DNA"/>
</dbReference>
<accession>A0A645DRB6</accession>
<gene>
    <name evidence="3" type="ORF">SDC9_139148</name>
</gene>
<dbReference type="AlphaFoldDB" id="A0A645DRB6"/>
<name>A0A645DRB6_9ZZZZ</name>